<accession>A0A368VBX8</accession>
<name>A0A368VBX8_MARNT</name>
<dbReference type="EMBL" id="QNSA01000001">
    <property type="protein sequence ID" value="RBP76889.1"/>
    <property type="molecule type" value="Genomic_DNA"/>
</dbReference>
<dbReference type="Pfam" id="PF03992">
    <property type="entry name" value="ABM"/>
    <property type="match status" value="1"/>
</dbReference>
<protein>
    <submittedName>
        <fullName evidence="3">Heme-degrading monooxygenase HmoA</fullName>
    </submittedName>
</protein>
<dbReference type="Proteomes" id="UP000253065">
    <property type="component" value="Unassembled WGS sequence"/>
</dbReference>
<evidence type="ECO:0000313" key="2">
    <source>
        <dbReference type="EMBL" id="RBP76889.1"/>
    </source>
</evidence>
<comment type="caution">
    <text evidence="3">The sequence shown here is derived from an EMBL/GenBank/DDBJ whole genome shotgun (WGS) entry which is preliminary data.</text>
</comment>
<keyword evidence="5" id="KW-1185">Reference proteome</keyword>
<reference evidence="3 4" key="1">
    <citation type="submission" date="2018-07" db="EMBL/GenBank/DDBJ databases">
        <title>Freshwater and sediment microbial communities from various areas in North America, analyzing microbe dynamics in response to fracking.</title>
        <authorList>
            <person name="Lamendella R."/>
        </authorList>
    </citation>
    <scope>NUCLEOTIDE SEQUENCE [LARGE SCALE GENOMIC DNA]</scope>
    <source>
        <strain evidence="3 4">114E</strain>
        <strain evidence="2 5">114E_o</strain>
    </source>
</reference>
<gene>
    <name evidence="3" type="ORF">DET51_10171</name>
    <name evidence="2" type="ORF">DET64_10172</name>
</gene>
<dbReference type="EMBL" id="QPJB01000001">
    <property type="protein sequence ID" value="RCW37735.1"/>
    <property type="molecule type" value="Genomic_DNA"/>
</dbReference>
<sequence>MIRVVYRWKVKEENFADFKKVWVRTTNHIHETVPGALGSFMLRSPEDKTEVLTVAKWDSVESWKAFWSGENPAQMVGMRALGERVSVMHYEEVEDFTR</sequence>
<dbReference type="InterPro" id="IPR007138">
    <property type="entry name" value="ABM_dom"/>
</dbReference>
<keyword evidence="3" id="KW-0503">Monooxygenase</keyword>
<dbReference type="AlphaFoldDB" id="A0A368VBX8"/>
<dbReference type="GO" id="GO:0004497">
    <property type="term" value="F:monooxygenase activity"/>
    <property type="evidence" value="ECO:0007669"/>
    <property type="project" value="UniProtKB-KW"/>
</dbReference>
<organism evidence="3 4">
    <name type="scientific">Marinobacter nauticus</name>
    <name type="common">Marinobacter hydrocarbonoclasticus</name>
    <name type="synonym">Marinobacter aquaeolei</name>
    <dbReference type="NCBI Taxonomy" id="2743"/>
    <lineage>
        <taxon>Bacteria</taxon>
        <taxon>Pseudomonadati</taxon>
        <taxon>Pseudomonadota</taxon>
        <taxon>Gammaproteobacteria</taxon>
        <taxon>Pseudomonadales</taxon>
        <taxon>Marinobacteraceae</taxon>
        <taxon>Marinobacter</taxon>
    </lineage>
</organism>
<dbReference type="RefSeq" id="WP_113878842.1">
    <property type="nucleotide sequence ID" value="NZ_QNSA01000001.1"/>
</dbReference>
<feature type="domain" description="ABM" evidence="1">
    <location>
        <begin position="1"/>
        <end position="66"/>
    </location>
</feature>
<evidence type="ECO:0000313" key="3">
    <source>
        <dbReference type="EMBL" id="RCW37735.1"/>
    </source>
</evidence>
<evidence type="ECO:0000313" key="5">
    <source>
        <dbReference type="Proteomes" id="UP000253065"/>
    </source>
</evidence>
<evidence type="ECO:0000259" key="1">
    <source>
        <dbReference type="Pfam" id="PF03992"/>
    </source>
</evidence>
<dbReference type="InterPro" id="IPR011008">
    <property type="entry name" value="Dimeric_a/b-barrel"/>
</dbReference>
<dbReference type="Proteomes" id="UP000252795">
    <property type="component" value="Unassembled WGS sequence"/>
</dbReference>
<keyword evidence="3" id="KW-0560">Oxidoreductase</keyword>
<dbReference type="Gene3D" id="3.30.70.100">
    <property type="match status" value="1"/>
</dbReference>
<proteinExistence type="predicted"/>
<evidence type="ECO:0000313" key="4">
    <source>
        <dbReference type="Proteomes" id="UP000252795"/>
    </source>
</evidence>
<dbReference type="SUPFAM" id="SSF54909">
    <property type="entry name" value="Dimeric alpha+beta barrel"/>
    <property type="match status" value="1"/>
</dbReference>